<evidence type="ECO:0000313" key="1">
    <source>
        <dbReference type="Proteomes" id="UP000492821"/>
    </source>
</evidence>
<evidence type="ECO:0000313" key="2">
    <source>
        <dbReference type="WBParaSite" id="Pan_g7682.t1"/>
    </source>
</evidence>
<protein>
    <submittedName>
        <fullName evidence="2">3'-5' exonuclease domain-containing protein</fullName>
    </submittedName>
</protein>
<dbReference type="WBParaSite" id="Pan_g7682.t1">
    <property type="protein sequence ID" value="Pan_g7682.t1"/>
    <property type="gene ID" value="Pan_g7682"/>
</dbReference>
<reference evidence="2" key="2">
    <citation type="submission" date="2020-10" db="UniProtKB">
        <authorList>
            <consortium name="WormBaseParasite"/>
        </authorList>
    </citation>
    <scope>IDENTIFICATION</scope>
</reference>
<reference evidence="1" key="1">
    <citation type="journal article" date="2013" name="Genetics">
        <title>The draft genome and transcriptome of Panagrellus redivivus are shaped by the harsh demands of a free-living lifestyle.</title>
        <authorList>
            <person name="Srinivasan J."/>
            <person name="Dillman A.R."/>
            <person name="Macchietto M.G."/>
            <person name="Heikkinen L."/>
            <person name="Lakso M."/>
            <person name="Fracchia K.M."/>
            <person name="Antoshechkin I."/>
            <person name="Mortazavi A."/>
            <person name="Wong G."/>
            <person name="Sternberg P.W."/>
        </authorList>
    </citation>
    <scope>NUCLEOTIDE SEQUENCE [LARGE SCALE GENOMIC DNA]</scope>
    <source>
        <strain evidence="1">MT8872</strain>
    </source>
</reference>
<dbReference type="AlphaFoldDB" id="A0A7E4W916"/>
<proteinExistence type="predicted"/>
<organism evidence="1 2">
    <name type="scientific">Panagrellus redivivus</name>
    <name type="common">Microworm</name>
    <dbReference type="NCBI Taxonomy" id="6233"/>
    <lineage>
        <taxon>Eukaryota</taxon>
        <taxon>Metazoa</taxon>
        <taxon>Ecdysozoa</taxon>
        <taxon>Nematoda</taxon>
        <taxon>Chromadorea</taxon>
        <taxon>Rhabditida</taxon>
        <taxon>Tylenchina</taxon>
        <taxon>Panagrolaimomorpha</taxon>
        <taxon>Panagrolaimoidea</taxon>
        <taxon>Panagrolaimidae</taxon>
        <taxon>Panagrellus</taxon>
    </lineage>
</organism>
<name>A0A7E4W916_PANRE</name>
<accession>A0A7E4W916</accession>
<keyword evidence="1" id="KW-1185">Reference proteome</keyword>
<sequence>MPYPLSKLPYGLRSRLAELATSAERYRLQVAAGDIAICPPKMQTIIAPSSYLNLQYLNRKLKLTPYEEFEKFNVNQKDKPLIICQNIHFDGIVKLKDIKPELFYNVVFDVRNIIVNNSAFNSDCFQLLSTKLSMMNVKVVTVYCETEQLSSFDDVVSIFPRLHDLRISGVRSTSWLNAIKDFKQTLKKLTIIGGDEAFNVDADQIVTFLNAQQPKFILELGCRVDPEQLGMLAVRLSKRLVLANETNFPRIKIFQGDNFYTFYSSACYD</sequence>
<dbReference type="Proteomes" id="UP000492821">
    <property type="component" value="Unassembled WGS sequence"/>
</dbReference>